<organism evidence="2 3">
    <name type="scientific">Cohnella zeiphila</name>
    <dbReference type="NCBI Taxonomy" id="2761120"/>
    <lineage>
        <taxon>Bacteria</taxon>
        <taxon>Bacillati</taxon>
        <taxon>Bacillota</taxon>
        <taxon>Bacilli</taxon>
        <taxon>Bacillales</taxon>
        <taxon>Paenibacillaceae</taxon>
        <taxon>Cohnella</taxon>
    </lineage>
</organism>
<dbReference type="InterPro" id="IPR002192">
    <property type="entry name" value="PPDK_AMP/ATP-bd"/>
</dbReference>
<dbReference type="Pfam" id="PF01326">
    <property type="entry name" value="PPDK_N"/>
    <property type="match status" value="1"/>
</dbReference>
<name>A0A7X0VU92_9BACL</name>
<keyword evidence="3" id="KW-1185">Reference proteome</keyword>
<protein>
    <submittedName>
        <fullName evidence="2">PEP/pyruvate-binding domain-containing protein</fullName>
    </submittedName>
</protein>
<feature type="domain" description="Pyruvate phosphate dikinase AMP/ATP-binding" evidence="1">
    <location>
        <begin position="66"/>
        <end position="271"/>
    </location>
</feature>
<proteinExistence type="predicted"/>
<dbReference type="GO" id="GO:0005524">
    <property type="term" value="F:ATP binding"/>
    <property type="evidence" value="ECO:0007669"/>
    <property type="project" value="InterPro"/>
</dbReference>
<dbReference type="AlphaFoldDB" id="A0A7X0VU92"/>
<gene>
    <name evidence="2" type="ORF">H7C18_03875</name>
</gene>
<dbReference type="Gene3D" id="3.30.470.20">
    <property type="entry name" value="ATP-grasp fold, B domain"/>
    <property type="match status" value="1"/>
</dbReference>
<dbReference type="PANTHER" id="PTHR43615">
    <property type="entry name" value="PHOSPHOENOLPYRUVATE SYNTHASE-RELATED"/>
    <property type="match status" value="1"/>
</dbReference>
<dbReference type="InterPro" id="IPR051549">
    <property type="entry name" value="PEP_Utilizing_Enz"/>
</dbReference>
<keyword evidence="2" id="KW-0670">Pyruvate</keyword>
<dbReference type="Gene3D" id="3.30.1490.20">
    <property type="entry name" value="ATP-grasp fold, A domain"/>
    <property type="match status" value="1"/>
</dbReference>
<dbReference type="SUPFAM" id="SSF56059">
    <property type="entry name" value="Glutathione synthetase ATP-binding domain-like"/>
    <property type="match status" value="1"/>
</dbReference>
<evidence type="ECO:0000259" key="1">
    <source>
        <dbReference type="Pfam" id="PF01326"/>
    </source>
</evidence>
<accession>A0A7X0VU92</accession>
<reference evidence="2 3" key="1">
    <citation type="submission" date="2020-08" db="EMBL/GenBank/DDBJ databases">
        <title>Cohnella phylogeny.</title>
        <authorList>
            <person name="Dunlap C."/>
        </authorList>
    </citation>
    <scope>NUCLEOTIDE SEQUENCE [LARGE SCALE GENOMIC DNA]</scope>
    <source>
        <strain evidence="2 3">CBP 2801</strain>
    </source>
</reference>
<dbReference type="RefSeq" id="WP_185127701.1">
    <property type="nucleotide sequence ID" value="NZ_JACJVO010000004.1"/>
</dbReference>
<dbReference type="PANTHER" id="PTHR43615:SF1">
    <property type="entry name" value="PPDK_N DOMAIN-CONTAINING PROTEIN"/>
    <property type="match status" value="1"/>
</dbReference>
<evidence type="ECO:0000313" key="2">
    <source>
        <dbReference type="EMBL" id="MBB6730027.1"/>
    </source>
</evidence>
<sequence length="271" mass="28812">MMSIVPLHEADDRFRYGGKAAGLSKAVRAGLPVPAGFAVSCDTVRMIAAEQPQPDALRLLTTRLATLRKPLAVRSSAADEDGAAASYAGLFKTVLNIMEASRVATAIRDVFVSASSESIAAYGAAHRPSVRMAAVVQEMADADISGVLFTRHPVTGEDVRLIEAGWGLGESVVAGRIVPDRCVFPRGDPLAVQAEPGSKETEVRTVSSGGTAEEQVAEDRKKQFCLNADRLRSLDDLASRSERIFGPGGLDIEWAFAGGMLFLLQCRPITV</sequence>
<dbReference type="GO" id="GO:0016301">
    <property type="term" value="F:kinase activity"/>
    <property type="evidence" value="ECO:0007669"/>
    <property type="project" value="InterPro"/>
</dbReference>
<dbReference type="Proteomes" id="UP000564644">
    <property type="component" value="Unassembled WGS sequence"/>
</dbReference>
<dbReference type="EMBL" id="JACJVO010000004">
    <property type="protein sequence ID" value="MBB6730027.1"/>
    <property type="molecule type" value="Genomic_DNA"/>
</dbReference>
<dbReference type="InterPro" id="IPR013815">
    <property type="entry name" value="ATP_grasp_subdomain_1"/>
</dbReference>
<evidence type="ECO:0000313" key="3">
    <source>
        <dbReference type="Proteomes" id="UP000564644"/>
    </source>
</evidence>
<comment type="caution">
    <text evidence="2">The sequence shown here is derived from an EMBL/GenBank/DDBJ whole genome shotgun (WGS) entry which is preliminary data.</text>
</comment>